<proteinExistence type="predicted"/>
<dbReference type="OrthoDB" id="9984533at2759"/>
<dbReference type="InterPro" id="IPR036291">
    <property type="entry name" value="NAD(P)-bd_dom_sf"/>
</dbReference>
<evidence type="ECO:0000256" key="1">
    <source>
        <dbReference type="ARBA" id="ARBA00022857"/>
    </source>
</evidence>
<dbReference type="Proteomes" id="UP000663829">
    <property type="component" value="Unassembled WGS sequence"/>
</dbReference>
<evidence type="ECO:0000256" key="2">
    <source>
        <dbReference type="ARBA" id="ARBA00023002"/>
    </source>
</evidence>
<dbReference type="PANTHER" id="PTHR47706">
    <property type="entry name" value="NMRA-LIKE FAMILY PROTEIN"/>
    <property type="match status" value="1"/>
</dbReference>
<dbReference type="InterPro" id="IPR008030">
    <property type="entry name" value="NmrA-like"/>
</dbReference>
<dbReference type="Proteomes" id="UP000681722">
    <property type="component" value="Unassembled WGS sequence"/>
</dbReference>
<evidence type="ECO:0000313" key="5">
    <source>
        <dbReference type="EMBL" id="CAF4233666.1"/>
    </source>
</evidence>
<gene>
    <name evidence="4" type="ORF">GPM918_LOCUS31233</name>
    <name evidence="5" type="ORF">SRO942_LOCUS31870</name>
</gene>
<keyword evidence="1" id="KW-0521">NADP</keyword>
<dbReference type="InterPro" id="IPR051609">
    <property type="entry name" value="NmrA/Isoflavone_reductase-like"/>
</dbReference>
<dbReference type="AlphaFoldDB" id="A0A815HW69"/>
<reference evidence="4" key="1">
    <citation type="submission" date="2021-02" db="EMBL/GenBank/DDBJ databases">
        <authorList>
            <person name="Nowell W R."/>
        </authorList>
    </citation>
    <scope>NUCLEOTIDE SEQUENCE</scope>
</reference>
<dbReference type="GO" id="GO:0016491">
    <property type="term" value="F:oxidoreductase activity"/>
    <property type="evidence" value="ECO:0007669"/>
    <property type="project" value="UniProtKB-KW"/>
</dbReference>
<dbReference type="SUPFAM" id="SSF51735">
    <property type="entry name" value="NAD(P)-binding Rossmann-fold domains"/>
    <property type="match status" value="1"/>
</dbReference>
<keyword evidence="6" id="KW-1185">Reference proteome</keyword>
<feature type="domain" description="NmrA-like" evidence="3">
    <location>
        <begin position="26"/>
        <end position="181"/>
    </location>
</feature>
<dbReference type="PANTHER" id="PTHR47706:SF1">
    <property type="entry name" value="CIPA-LIKE, PUTATIVE (AFU_ORTHOLOGUE AFUA_1G12460)-RELATED"/>
    <property type="match status" value="1"/>
</dbReference>
<name>A0A815HW69_9BILA</name>
<organism evidence="4 6">
    <name type="scientific">Didymodactylos carnosus</name>
    <dbReference type="NCBI Taxonomy" id="1234261"/>
    <lineage>
        <taxon>Eukaryota</taxon>
        <taxon>Metazoa</taxon>
        <taxon>Spiralia</taxon>
        <taxon>Gnathifera</taxon>
        <taxon>Rotifera</taxon>
        <taxon>Eurotatoria</taxon>
        <taxon>Bdelloidea</taxon>
        <taxon>Philodinida</taxon>
        <taxon>Philodinidae</taxon>
        <taxon>Didymodactylos</taxon>
    </lineage>
</organism>
<evidence type="ECO:0000313" key="6">
    <source>
        <dbReference type="Proteomes" id="UP000663829"/>
    </source>
</evidence>
<protein>
    <recommendedName>
        <fullName evidence="3">NmrA-like domain-containing protein</fullName>
    </recommendedName>
</protein>
<evidence type="ECO:0000259" key="3">
    <source>
        <dbReference type="Pfam" id="PF05368"/>
    </source>
</evidence>
<dbReference type="EMBL" id="CAJNOQ010015255">
    <property type="protein sequence ID" value="CAF1357948.1"/>
    <property type="molecule type" value="Genomic_DNA"/>
</dbReference>
<keyword evidence="2" id="KW-0560">Oxidoreductase</keyword>
<evidence type="ECO:0000313" key="4">
    <source>
        <dbReference type="EMBL" id="CAF1357948.1"/>
    </source>
</evidence>
<dbReference type="Pfam" id="PF05368">
    <property type="entry name" value="NmrA"/>
    <property type="match status" value="1"/>
</dbReference>
<sequence length="244" mass="26424">MVAKHFRESSTGPRITVGNAAVGENSDKSFIEAALEAGVKWVIPTEFTADISHPFAAPLPIFASKIAVIKLLKENESRIAHTFITTGGFLDWGLDNGFLGFDITSRTATLYDDGKHAFSGTTLSSIGKAVVAVIHHPELTLNRRIYIADVTATQQQALDLFEKYTGTKWTVKHTSTEDEFKRGAELFAKGDFAQGAHGYLMAVAFNGQGACNFEGKTSNKALGIESISLEQIIKEAAERKKAAN</sequence>
<accession>A0A815HW69</accession>
<dbReference type="Gene3D" id="3.40.50.720">
    <property type="entry name" value="NAD(P)-binding Rossmann-like Domain"/>
    <property type="match status" value="1"/>
</dbReference>
<dbReference type="EMBL" id="CAJOBC010068267">
    <property type="protein sequence ID" value="CAF4233666.1"/>
    <property type="molecule type" value="Genomic_DNA"/>
</dbReference>
<comment type="caution">
    <text evidence="4">The sequence shown here is derived from an EMBL/GenBank/DDBJ whole genome shotgun (WGS) entry which is preliminary data.</text>
</comment>